<dbReference type="EMBL" id="VDEM01000124">
    <property type="protein sequence ID" value="KAF0821319.1"/>
    <property type="molecule type" value="Genomic_DNA"/>
</dbReference>
<dbReference type="Proteomes" id="UP000465778">
    <property type="component" value="Unassembled WGS sequence"/>
</dbReference>
<evidence type="ECO:0000313" key="1">
    <source>
        <dbReference type="EMBL" id="KAF0821319.1"/>
    </source>
</evidence>
<protein>
    <submittedName>
        <fullName evidence="1">Uncharacterized protein</fullName>
    </submittedName>
</protein>
<evidence type="ECO:0000313" key="2">
    <source>
        <dbReference type="Proteomes" id="UP000465778"/>
    </source>
</evidence>
<proteinExistence type="predicted"/>
<name>A0A800N898_CYTFI</name>
<reference evidence="1 2" key="1">
    <citation type="journal article" date="2020" name="G3 (Bethesda)">
        <title>Whole Genome Sequencing and Comparative Genomics of Two Nematicidal Bacillus Strains Reveals a Wide Range of Possible Virulence Factors.</title>
        <authorList>
            <person name="Susic N."/>
            <person name="Janezic S."/>
            <person name="Rupnik M."/>
            <person name="Geric Stare B."/>
        </authorList>
    </citation>
    <scope>NUCLEOTIDE SEQUENCE [LARGE SCALE GENOMIC DNA]</scope>
    <source>
        <strain evidence="1 2">I-1582</strain>
    </source>
</reference>
<sequence length="52" mass="5819">MVGFTARSMPGTGEVNQSYQHPHLIKRWGLFYAYEANGNTKTEGLRSPSGEF</sequence>
<gene>
    <name evidence="1" type="ORF">KIS1582_4980</name>
</gene>
<dbReference type="AlphaFoldDB" id="A0A800N898"/>
<comment type="caution">
    <text evidence="1">The sequence shown here is derived from an EMBL/GenBank/DDBJ whole genome shotgun (WGS) entry which is preliminary data.</text>
</comment>
<organism evidence="1 2">
    <name type="scientific">Cytobacillus firmus</name>
    <name type="common">Bacillus firmus</name>
    <dbReference type="NCBI Taxonomy" id="1399"/>
    <lineage>
        <taxon>Bacteria</taxon>
        <taxon>Bacillati</taxon>
        <taxon>Bacillota</taxon>
        <taxon>Bacilli</taxon>
        <taxon>Bacillales</taxon>
        <taxon>Bacillaceae</taxon>
        <taxon>Cytobacillus</taxon>
    </lineage>
</organism>
<accession>A0A800N898</accession>